<sequence>MRPNRVGRRKELEFAVALRQKELEDLRQRKAELEQGLCLTPDALATDGLYAVFPVLEYCGAKPRKDVRSIPIEHVGSVLTQFEVASKALSDRNQALRHEVRELNRRIKAEGKSCAKVRENTTQLEHTTGVTAKPGNHANGSKPLVLQNDTEVTLQELESRKALIAKEIRTGELLVKKKELSLVEMASISQQRQAVLDEIDALNNDIRVTDRDLKCEKETLQALIAEHDDVDARLQKALAARESTLLLTSQEGVAELKSEIHGTVADTRQRQERVIKTQNYRIEQLEHRLECIETALKNNHFTRAVDAALSRSWASKGELMTLANEEDMYDADKINPTQERCHPAIYNLFATERDRLSRYISLLELVGGEKEAVIVALRCKAQALSEECQDAIEELDQVTSDAAYEEENQRIKAIEYVEEQRMRYADLFLEKSKLKSLTLATPRGQRRAIK</sequence>
<accession>A0A3R7KCN5</accession>
<dbReference type="RefSeq" id="XP_029225241.1">
    <property type="nucleotide sequence ID" value="XM_029374643.1"/>
</dbReference>
<dbReference type="AlphaFoldDB" id="A0A3R7KCN5"/>
<feature type="coiled-coil region" evidence="1">
    <location>
        <begin position="374"/>
        <end position="401"/>
    </location>
</feature>
<evidence type="ECO:0000256" key="1">
    <source>
        <dbReference type="SAM" id="Coils"/>
    </source>
</evidence>
<name>A0A3R7KCN5_9TRYP</name>
<keyword evidence="1" id="KW-0175">Coiled coil</keyword>
<evidence type="ECO:0000313" key="2">
    <source>
        <dbReference type="EMBL" id="RNF05425.1"/>
    </source>
</evidence>
<protein>
    <submittedName>
        <fullName evidence="2">Uncharacterized protein</fullName>
    </submittedName>
</protein>
<dbReference type="Proteomes" id="UP000284403">
    <property type="component" value="Unassembled WGS sequence"/>
</dbReference>
<dbReference type="EMBL" id="MKKU01000637">
    <property type="protein sequence ID" value="RNF05425.1"/>
    <property type="molecule type" value="Genomic_DNA"/>
</dbReference>
<feature type="coiled-coil region" evidence="1">
    <location>
        <begin position="268"/>
        <end position="295"/>
    </location>
</feature>
<organism evidence="2 3">
    <name type="scientific">Trypanosoma conorhini</name>
    <dbReference type="NCBI Taxonomy" id="83891"/>
    <lineage>
        <taxon>Eukaryota</taxon>
        <taxon>Discoba</taxon>
        <taxon>Euglenozoa</taxon>
        <taxon>Kinetoplastea</taxon>
        <taxon>Metakinetoplastina</taxon>
        <taxon>Trypanosomatida</taxon>
        <taxon>Trypanosomatidae</taxon>
        <taxon>Trypanosoma</taxon>
    </lineage>
</organism>
<keyword evidence="3" id="KW-1185">Reference proteome</keyword>
<feature type="coiled-coil region" evidence="1">
    <location>
        <begin position="9"/>
        <end position="36"/>
    </location>
</feature>
<dbReference type="OrthoDB" id="277019at2759"/>
<proteinExistence type="predicted"/>
<gene>
    <name evidence="2" type="ORF">Tco025E_07784</name>
</gene>
<evidence type="ECO:0000313" key="3">
    <source>
        <dbReference type="Proteomes" id="UP000284403"/>
    </source>
</evidence>
<comment type="caution">
    <text evidence="2">The sequence shown here is derived from an EMBL/GenBank/DDBJ whole genome shotgun (WGS) entry which is preliminary data.</text>
</comment>
<feature type="coiled-coil region" evidence="1">
    <location>
        <begin position="86"/>
        <end position="113"/>
    </location>
</feature>
<reference evidence="2 3" key="1">
    <citation type="journal article" date="2018" name="BMC Genomics">
        <title>Genomic comparison of Trypanosoma conorhini and Trypanosoma rangeli to Trypanosoma cruzi strains of high and low virulence.</title>
        <authorList>
            <person name="Bradwell K.R."/>
            <person name="Koparde V.N."/>
            <person name="Matveyev A.V."/>
            <person name="Serrano M.G."/>
            <person name="Alves J.M."/>
            <person name="Parikh H."/>
            <person name="Huang B."/>
            <person name="Lee V."/>
            <person name="Espinosa-Alvarez O."/>
            <person name="Ortiz P.A."/>
            <person name="Costa-Martins A.G."/>
            <person name="Teixeira M.M."/>
            <person name="Buck G.A."/>
        </authorList>
    </citation>
    <scope>NUCLEOTIDE SEQUENCE [LARGE SCALE GENOMIC DNA]</scope>
    <source>
        <strain evidence="2 3">025E</strain>
    </source>
</reference>
<dbReference type="GeneID" id="40321395"/>